<feature type="binding site" evidence="8">
    <location>
        <position position="302"/>
    </location>
    <ligand>
        <name>Mg(2+)</name>
        <dbReference type="ChEBI" id="CHEBI:18420"/>
        <label>2</label>
    </ligand>
</feature>
<evidence type="ECO:0000313" key="12">
    <source>
        <dbReference type="EMBL" id="OGY25594.1"/>
    </source>
</evidence>
<feature type="binding site" evidence="8">
    <location>
        <position position="278"/>
    </location>
    <ligand>
        <name>Mg(2+)</name>
        <dbReference type="ChEBI" id="CHEBI:18420"/>
        <label>1</label>
    </ligand>
</feature>
<dbReference type="Pfam" id="PF18072">
    <property type="entry name" value="FGAR-AT_linker"/>
    <property type="match status" value="1"/>
</dbReference>
<dbReference type="GO" id="GO:0005737">
    <property type="term" value="C:cytoplasm"/>
    <property type="evidence" value="ECO:0007669"/>
    <property type="project" value="UniProtKB-SubCell"/>
</dbReference>
<keyword evidence="3 8" id="KW-0479">Metal-binding</keyword>
<dbReference type="InterPro" id="IPR010074">
    <property type="entry name" value="PRibForGlyAmidine_synth_PurL"/>
</dbReference>
<dbReference type="UniPathway" id="UPA00074">
    <property type="reaction ID" value="UER00128"/>
</dbReference>
<dbReference type="CDD" id="cd02204">
    <property type="entry name" value="PurL_repeat2"/>
    <property type="match status" value="1"/>
</dbReference>
<feature type="domain" description="PurM-like N-terminal" evidence="9">
    <location>
        <begin position="260"/>
        <end position="385"/>
    </location>
</feature>
<dbReference type="EMBL" id="MHCR01000014">
    <property type="protein sequence ID" value="OGY25594.1"/>
    <property type="molecule type" value="Genomic_DNA"/>
</dbReference>
<dbReference type="InterPro" id="IPR036604">
    <property type="entry name" value="PurS-like_sf"/>
</dbReference>
<feature type="active site" evidence="8">
    <location>
        <position position="219"/>
    </location>
</feature>
<evidence type="ECO:0000256" key="4">
    <source>
        <dbReference type="ARBA" id="ARBA00022741"/>
    </source>
</evidence>
<protein>
    <recommendedName>
        <fullName evidence="8">Phosphoribosylformylglycinamidine synthase subunit PurL</fullName>
        <shortName evidence="8">FGAM synthase</shortName>
        <ecNumber evidence="8">6.3.5.3</ecNumber>
    </recommendedName>
    <alternativeName>
        <fullName evidence="8">Formylglycinamide ribonucleotide amidotransferase subunit II</fullName>
        <shortName evidence="8">FGAR amidotransferase II</shortName>
        <shortName evidence="8">FGAR-AT II</shortName>
    </alternativeName>
    <alternativeName>
        <fullName evidence="8">Glutamine amidotransferase PurL</fullName>
    </alternativeName>
    <alternativeName>
        <fullName evidence="8">Phosphoribosylformylglycinamidine synthase subunit II</fullName>
    </alternativeName>
</protein>
<reference evidence="12 13" key="1">
    <citation type="journal article" date="2016" name="Nat. Commun.">
        <title>Thousands of microbial genomes shed light on interconnected biogeochemical processes in an aquifer system.</title>
        <authorList>
            <person name="Anantharaman K."/>
            <person name="Brown C.T."/>
            <person name="Hug L.A."/>
            <person name="Sharon I."/>
            <person name="Castelle C.J."/>
            <person name="Probst A.J."/>
            <person name="Thomas B.C."/>
            <person name="Singh A."/>
            <person name="Wilkins M.J."/>
            <person name="Karaoz U."/>
            <person name="Brodie E.L."/>
            <person name="Williams K.H."/>
            <person name="Hubbard S.S."/>
            <person name="Banfield J.F."/>
        </authorList>
    </citation>
    <scope>NUCLEOTIDE SEQUENCE [LARGE SCALE GENOMIC DNA]</scope>
</reference>
<evidence type="ECO:0000256" key="2">
    <source>
        <dbReference type="ARBA" id="ARBA00022598"/>
    </source>
</evidence>
<comment type="caution">
    <text evidence="12">The sequence shown here is derived from an EMBL/GenBank/DDBJ whole genome shotgun (WGS) entry which is preliminary data.</text>
</comment>
<dbReference type="GO" id="GO:0006189">
    <property type="term" value="P:'de novo' IMP biosynthetic process"/>
    <property type="evidence" value="ECO:0007669"/>
    <property type="project" value="UniProtKB-UniRule"/>
</dbReference>
<dbReference type="InterPro" id="IPR016188">
    <property type="entry name" value="PurM-like_N"/>
</dbReference>
<comment type="catalytic activity">
    <reaction evidence="8">
        <text>N(2)-formyl-N(1)-(5-phospho-beta-D-ribosyl)glycinamide + L-glutamine + ATP + H2O = 2-formamido-N(1)-(5-O-phospho-beta-D-ribosyl)acetamidine + L-glutamate + ADP + phosphate + H(+)</text>
        <dbReference type="Rhea" id="RHEA:17129"/>
        <dbReference type="ChEBI" id="CHEBI:15377"/>
        <dbReference type="ChEBI" id="CHEBI:15378"/>
        <dbReference type="ChEBI" id="CHEBI:29985"/>
        <dbReference type="ChEBI" id="CHEBI:30616"/>
        <dbReference type="ChEBI" id="CHEBI:43474"/>
        <dbReference type="ChEBI" id="CHEBI:58359"/>
        <dbReference type="ChEBI" id="CHEBI:147286"/>
        <dbReference type="ChEBI" id="CHEBI:147287"/>
        <dbReference type="ChEBI" id="CHEBI:456216"/>
        <dbReference type="EC" id="6.3.5.3"/>
    </reaction>
</comment>
<dbReference type="SUPFAM" id="SSF55326">
    <property type="entry name" value="PurM N-terminal domain-like"/>
    <property type="match status" value="2"/>
</dbReference>
<evidence type="ECO:0000256" key="8">
    <source>
        <dbReference type="HAMAP-Rule" id="MF_00420"/>
    </source>
</evidence>
<name>A0A1G1WD72_9BACT</name>
<evidence type="ECO:0000256" key="7">
    <source>
        <dbReference type="ARBA" id="ARBA00022842"/>
    </source>
</evidence>
<dbReference type="AlphaFoldDB" id="A0A1G1WD72"/>
<feature type="binding site" evidence="8">
    <location>
        <position position="276"/>
    </location>
    <ligand>
        <name>ATP</name>
        <dbReference type="ChEBI" id="CHEBI:30616"/>
    </ligand>
</feature>
<feature type="active site" description="Proton acceptor" evidence="8">
    <location>
        <position position="280"/>
    </location>
</feature>
<dbReference type="PANTHER" id="PTHR43555:SF1">
    <property type="entry name" value="PHOSPHORIBOSYLFORMYLGLYCINAMIDINE SYNTHASE SUBUNIT PURL"/>
    <property type="match status" value="1"/>
</dbReference>
<keyword evidence="7 8" id="KW-0460">Magnesium</keyword>
<evidence type="ECO:0000259" key="11">
    <source>
        <dbReference type="Pfam" id="PF18072"/>
    </source>
</evidence>
<evidence type="ECO:0000256" key="3">
    <source>
        <dbReference type="ARBA" id="ARBA00022723"/>
    </source>
</evidence>
<comment type="similarity">
    <text evidence="8">Belongs to the FGAMS family.</text>
</comment>
<feature type="domain" description="Phosphoribosylformylglycinamidine synthase linker" evidence="11">
    <location>
        <begin position="181"/>
        <end position="223"/>
    </location>
</feature>
<comment type="subunit">
    <text evidence="8">Monomer. Part of the FGAM synthase complex composed of 1 PurL, 1 PurQ and 2 PurS subunits.</text>
</comment>
<evidence type="ECO:0000259" key="9">
    <source>
        <dbReference type="Pfam" id="PF00586"/>
    </source>
</evidence>
<comment type="subcellular location">
    <subcellularLocation>
        <location evidence="8">Cytoplasm</location>
    </subcellularLocation>
</comment>
<evidence type="ECO:0000256" key="6">
    <source>
        <dbReference type="ARBA" id="ARBA00022840"/>
    </source>
</evidence>
<keyword evidence="1 8" id="KW-0963">Cytoplasm</keyword>
<dbReference type="CDD" id="cd02203">
    <property type="entry name" value="PurL_repeat1"/>
    <property type="match status" value="1"/>
</dbReference>
<accession>A0A1G1WD72</accession>
<evidence type="ECO:0000256" key="1">
    <source>
        <dbReference type="ARBA" id="ARBA00022490"/>
    </source>
</evidence>
<dbReference type="GO" id="GO:0000287">
    <property type="term" value="F:magnesium ion binding"/>
    <property type="evidence" value="ECO:0007669"/>
    <property type="project" value="UniProtKB-UniRule"/>
</dbReference>
<dbReference type="GO" id="GO:0004642">
    <property type="term" value="F:phosphoribosylformylglycinamidine synthase activity"/>
    <property type="evidence" value="ECO:0007669"/>
    <property type="project" value="UniProtKB-UniRule"/>
</dbReference>
<feature type="domain" description="PurM-like N-terminal" evidence="9">
    <location>
        <begin position="638"/>
        <end position="736"/>
    </location>
</feature>
<feature type="binding site" evidence="8">
    <location>
        <position position="735"/>
    </location>
    <ligand>
        <name>substrate</name>
    </ligand>
</feature>
<dbReference type="GO" id="GO:0005524">
    <property type="term" value="F:ATP binding"/>
    <property type="evidence" value="ECO:0007669"/>
    <property type="project" value="UniProtKB-UniRule"/>
</dbReference>
<dbReference type="SUPFAM" id="SSF56042">
    <property type="entry name" value="PurM C-terminal domain-like"/>
    <property type="match status" value="2"/>
</dbReference>
<feature type="binding site" evidence="8">
    <location>
        <position position="464"/>
    </location>
    <ligand>
        <name>Mg(2+)</name>
        <dbReference type="ChEBI" id="CHEBI:18420"/>
        <label>2</label>
    </ligand>
</feature>
<evidence type="ECO:0000259" key="10">
    <source>
        <dbReference type="Pfam" id="PF02769"/>
    </source>
</evidence>
<dbReference type="Pfam" id="PF00586">
    <property type="entry name" value="AIRS"/>
    <property type="match status" value="2"/>
</dbReference>
<dbReference type="EC" id="6.3.5.3" evidence="8"/>
<feature type="binding site" evidence="8">
    <location>
        <begin position="506"/>
        <end position="508"/>
    </location>
    <ligand>
        <name>substrate</name>
    </ligand>
</feature>
<dbReference type="InterPro" id="IPR036676">
    <property type="entry name" value="PurM-like_C_sf"/>
</dbReference>
<feature type="domain" description="PurM-like C-terminal" evidence="10">
    <location>
        <begin position="396"/>
        <end position="551"/>
    </location>
</feature>
<dbReference type="InterPro" id="IPR041609">
    <property type="entry name" value="PurL_linker"/>
</dbReference>
<feature type="domain" description="PurM-like C-terminal" evidence="10">
    <location>
        <begin position="779"/>
        <end position="906"/>
    </location>
</feature>
<dbReference type="HAMAP" id="MF_00420">
    <property type="entry name" value="PurL_2"/>
    <property type="match status" value="1"/>
</dbReference>
<dbReference type="InterPro" id="IPR010918">
    <property type="entry name" value="PurM-like_C_dom"/>
</dbReference>
<dbReference type="Pfam" id="PF02769">
    <property type="entry name" value="AIRS_C"/>
    <property type="match status" value="2"/>
</dbReference>
<dbReference type="Gene3D" id="3.30.1330.10">
    <property type="entry name" value="PurM-like, N-terminal domain"/>
    <property type="match status" value="2"/>
</dbReference>
<comment type="function">
    <text evidence="8">Part of the phosphoribosylformylglycinamidine synthase complex involved in the purines biosynthetic pathway. Catalyzes the ATP-dependent conversion of formylglycinamide ribonucleotide (FGAR) and glutamine to yield formylglycinamidine ribonucleotide (FGAM) and glutamate. The FGAM synthase complex is composed of three subunits. PurQ produces an ammonia molecule by converting glutamine to glutamate. PurL transfers the ammonia molecule to FGAR to form FGAM in an ATP-dependent manner. PurS interacts with PurQ and PurL and is thought to assist in the transfer of the ammonia molecule from PurQ to PurL.</text>
</comment>
<evidence type="ECO:0000256" key="5">
    <source>
        <dbReference type="ARBA" id="ARBA00022755"/>
    </source>
</evidence>
<keyword evidence="6 8" id="KW-0067">ATP-binding</keyword>
<dbReference type="InterPro" id="IPR036921">
    <property type="entry name" value="PurM-like_N_sf"/>
</dbReference>
<feature type="binding site" evidence="8">
    <location>
        <position position="436"/>
    </location>
    <ligand>
        <name>substrate</name>
    </ligand>
</feature>
<comment type="pathway">
    <text evidence="8">Purine metabolism; IMP biosynthesis via de novo pathway; 5-amino-1-(5-phospho-D-ribosyl)imidazole from N(2)-formyl-N(1)-(5-phospho-D-ribosyl)glycinamide: step 1/2.</text>
</comment>
<evidence type="ECO:0000313" key="13">
    <source>
        <dbReference type="Proteomes" id="UP000178162"/>
    </source>
</evidence>
<comment type="caution">
    <text evidence="8">Lacks conserved residue(s) required for the propagation of feature annotation.</text>
</comment>
<keyword evidence="4 8" id="KW-0547">Nucleotide-binding</keyword>
<gene>
    <name evidence="8" type="primary">purL</name>
    <name evidence="12" type="ORF">A2134_03450</name>
</gene>
<keyword evidence="5 8" id="KW-0658">Purine biosynthesis</keyword>
<dbReference type="Gene3D" id="3.90.650.10">
    <property type="entry name" value="PurM-like C-terminal domain"/>
    <property type="match status" value="2"/>
</dbReference>
<dbReference type="Proteomes" id="UP000178162">
    <property type="component" value="Unassembled WGS sequence"/>
</dbReference>
<proteinExistence type="inferred from homology"/>
<keyword evidence="2 8" id="KW-0436">Ligase</keyword>
<organism evidence="12 13">
    <name type="scientific">Candidatus Woykebacteria bacterium RBG_16_39_9b</name>
    <dbReference type="NCBI Taxonomy" id="1802595"/>
    <lineage>
        <taxon>Bacteria</taxon>
        <taxon>Candidatus Woykeibacteriota</taxon>
    </lineage>
</organism>
<sequence>MVYTIKILSKEKQDSKGKDLLSEVRRTLRIKNIYKIRSAKVYRLEGVNLKHAKQFTNEVLYDPINQEISFNQPIFKDAKATLEVSYKPGVMNPEVASIIKAARDLGIKLAAADSSWEYAFYGSVTKENLNKIIKRLLVNETVEHIVTGPPKTLIIKGKTSDVQLSPLRRLNDQELLNISKDRLFLNLEEMKTIQNYFKKIGRDPTDCEVEVLAQTWSEHCVHKTFKANLTIDGKEKEPLFDRIKRTANFNRKIIVSAFSDNSGVINFYDGWAINGKVETHNSPSAIEPYGGAMTGSGGVFRDILGTGQGAKPIASTDIFCFAHPNLPIKNVPPGCLSPDHLLRKVVSGVRDYGNRVGIPTNNGSVHFHNDFRAKPTVAVGSFGLIPKNKSKKGTPKKGDLIITIGGRTGRDGIHGATFSSGEMTHNTIEVSGSAVQIGNAIEEKRIIDLVIALRDNGLIRAITDCGAGGYSSAVGEMGKNIGGRIYLEKIPLKYSGLAPWEIFLSESQERMVLAVRPRNLQKTLNLAKLYNVEAVVIGVFDGKKRLKVTYKKQLVCNLDMHFLHHGLPQRRMIGTSIKRVIWDKQPRNPKDLKSVWLKVIAHGNVCSKEPIIRMYDHNVQGRIALHPFGGEKFDSPNDAVVLKPLLDKPYGLAITHGLNPALNKIDPYWGSIWAIVEAVSNFVSVGGNYKEAALIDNFVWPFPDSESLADLDKSVDACFEMAKLLKMPFVSGKDSLSSTYRYPDRKVLKIPPVLLISVFGKIANVKKTCSSDFKNSSSTIVLVGKPDTINLGGSTYFDISDSEGVLPKIDLKSLKPVFGSIYRGIKEKKILACHDISEGGLAVALSEMCFGGECGAEVDLSKISKARSDFVLFNETAGTFLVEMEDEAVAKKLFSSVPYRIIGKTKKISTIDIKDKTKTLCSLSIGRLKIAWQKPMIEIFH</sequence>
<dbReference type="PANTHER" id="PTHR43555">
    <property type="entry name" value="PHOSPHORIBOSYLFORMYLGLYCINAMIDINE SYNTHASE SUBUNIT PURL"/>
    <property type="match status" value="1"/>
</dbReference>
<dbReference type="STRING" id="1802595.A2134_03450"/>
<feature type="binding site" evidence="8">
    <location>
        <position position="301"/>
    </location>
    <ligand>
        <name>substrate</name>
    </ligand>
</feature>
<feature type="binding site" evidence="8">
    <location>
        <position position="732"/>
    </location>
    <ligand>
        <name>ATP</name>
        <dbReference type="ChEBI" id="CHEBI:30616"/>
    </ligand>
</feature>
<feature type="binding site" evidence="8">
    <location>
        <position position="696"/>
    </location>
    <ligand>
        <name>ATP</name>
        <dbReference type="ChEBI" id="CHEBI:30616"/>
    </ligand>
</feature>
<dbReference type="NCBIfam" id="TIGR01736">
    <property type="entry name" value="FGAM_synth_II"/>
    <property type="match status" value="1"/>
</dbReference>
<dbReference type="Gene3D" id="3.30.1280.10">
    <property type="entry name" value="Phosphoribosylformylglycinamidine synthase subunit PurS"/>
    <property type="match status" value="1"/>
</dbReference>